<dbReference type="SUPFAM" id="SSF46894">
    <property type="entry name" value="C-terminal effector domain of the bipartite response regulators"/>
    <property type="match status" value="1"/>
</dbReference>
<organism evidence="5 6">
    <name type="scientific">Streptomyces griseoaurantiacus</name>
    <dbReference type="NCBI Taxonomy" id="68213"/>
    <lineage>
        <taxon>Bacteria</taxon>
        <taxon>Bacillati</taxon>
        <taxon>Actinomycetota</taxon>
        <taxon>Actinomycetes</taxon>
        <taxon>Kitasatosporales</taxon>
        <taxon>Streptomycetaceae</taxon>
        <taxon>Streptomyces</taxon>
        <taxon>Streptomyces aurantiacus group</taxon>
    </lineage>
</organism>
<dbReference type="Gene3D" id="3.40.50.2300">
    <property type="match status" value="1"/>
</dbReference>
<dbReference type="PROSITE" id="PS50043">
    <property type="entry name" value="HTH_LUXR_2"/>
    <property type="match status" value="1"/>
</dbReference>
<proteinExistence type="predicted"/>
<dbReference type="InterPro" id="IPR011006">
    <property type="entry name" value="CheY-like_superfamily"/>
</dbReference>
<dbReference type="SUPFAM" id="SSF52172">
    <property type="entry name" value="CheY-like"/>
    <property type="match status" value="1"/>
</dbReference>
<dbReference type="SMART" id="SM00421">
    <property type="entry name" value="HTH_LUXR"/>
    <property type="match status" value="1"/>
</dbReference>
<gene>
    <name evidence="5" type="ORF">SAMN05216260_104143</name>
</gene>
<dbReference type="InterPro" id="IPR039420">
    <property type="entry name" value="WalR-like"/>
</dbReference>
<evidence type="ECO:0000313" key="5">
    <source>
        <dbReference type="EMBL" id="SDE84783.1"/>
    </source>
</evidence>
<dbReference type="PROSITE" id="PS00622">
    <property type="entry name" value="HTH_LUXR_1"/>
    <property type="match status" value="1"/>
</dbReference>
<dbReference type="GO" id="GO:0006355">
    <property type="term" value="P:regulation of DNA-templated transcription"/>
    <property type="evidence" value="ECO:0007669"/>
    <property type="project" value="InterPro"/>
</dbReference>
<sequence>MTIRVLVACEDAILGAGMRALLDQQADITVVGNTTGIESAAAAARQTPDVLVVVSPALTVEHKRELAALSEGTKVVLIAKAEFAPRSIEALRVGVRAVLSPDASPDELIHVLRTVSAGAAIVMPEEARPSLHLLPDIVSPAPATGLLATLTPRESEVIVLLAQGKSNVEIAEKMSITTATVRSHVHHLLRKLGVGTRAQAVAFAYESGLISVIGQDAEVPVRKTS</sequence>
<dbReference type="GO" id="GO:0003677">
    <property type="term" value="F:DNA binding"/>
    <property type="evidence" value="ECO:0007669"/>
    <property type="project" value="UniProtKB-KW"/>
</dbReference>
<name>A0A1G7G9L5_9ACTN</name>
<accession>A0A1G7G9L5</accession>
<dbReference type="Pfam" id="PF00196">
    <property type="entry name" value="GerE"/>
    <property type="match status" value="1"/>
</dbReference>
<dbReference type="Proteomes" id="UP000198614">
    <property type="component" value="Unassembled WGS sequence"/>
</dbReference>
<dbReference type="AlphaFoldDB" id="A0A1G7G9L5"/>
<keyword evidence="1" id="KW-0805">Transcription regulation</keyword>
<evidence type="ECO:0000256" key="2">
    <source>
        <dbReference type="ARBA" id="ARBA00023125"/>
    </source>
</evidence>
<reference evidence="5 6" key="1">
    <citation type="submission" date="2016-10" db="EMBL/GenBank/DDBJ databases">
        <authorList>
            <person name="de Groot N.N."/>
        </authorList>
    </citation>
    <scope>NUCLEOTIDE SEQUENCE [LARGE SCALE GENOMIC DNA]</scope>
    <source>
        <strain evidence="5 6">CGMCC 4.1859</strain>
    </source>
</reference>
<protein>
    <submittedName>
        <fullName evidence="5">DNA-binding response regulator, NarL/FixJ family, contains REC and HTH domains</fullName>
    </submittedName>
</protein>
<dbReference type="PRINTS" id="PR00038">
    <property type="entry name" value="HTHLUXR"/>
</dbReference>
<dbReference type="EMBL" id="FNAX01000004">
    <property type="protein sequence ID" value="SDE84783.1"/>
    <property type="molecule type" value="Genomic_DNA"/>
</dbReference>
<evidence type="ECO:0000259" key="4">
    <source>
        <dbReference type="PROSITE" id="PS50043"/>
    </source>
</evidence>
<dbReference type="PANTHER" id="PTHR43214">
    <property type="entry name" value="TWO-COMPONENT RESPONSE REGULATOR"/>
    <property type="match status" value="1"/>
</dbReference>
<dbReference type="PANTHER" id="PTHR43214:SF24">
    <property type="entry name" value="TRANSCRIPTIONAL REGULATORY PROTEIN NARL-RELATED"/>
    <property type="match status" value="1"/>
</dbReference>
<dbReference type="InterPro" id="IPR016032">
    <property type="entry name" value="Sig_transdc_resp-reg_C-effctor"/>
</dbReference>
<dbReference type="CDD" id="cd06170">
    <property type="entry name" value="LuxR_C_like"/>
    <property type="match status" value="1"/>
</dbReference>
<evidence type="ECO:0000313" key="6">
    <source>
        <dbReference type="Proteomes" id="UP000198614"/>
    </source>
</evidence>
<keyword evidence="3" id="KW-0804">Transcription</keyword>
<keyword evidence="2 5" id="KW-0238">DNA-binding</keyword>
<feature type="domain" description="HTH luxR-type" evidence="4">
    <location>
        <begin position="143"/>
        <end position="208"/>
    </location>
</feature>
<evidence type="ECO:0000256" key="1">
    <source>
        <dbReference type="ARBA" id="ARBA00023015"/>
    </source>
</evidence>
<evidence type="ECO:0000256" key="3">
    <source>
        <dbReference type="ARBA" id="ARBA00023163"/>
    </source>
</evidence>
<dbReference type="InterPro" id="IPR000792">
    <property type="entry name" value="Tscrpt_reg_LuxR_C"/>
</dbReference>